<dbReference type="OrthoDB" id="2192203at2"/>
<evidence type="ECO:0000313" key="1">
    <source>
        <dbReference type="EMBL" id="OJG77854.1"/>
    </source>
</evidence>
<reference evidence="1 2" key="1">
    <citation type="submission" date="2014-12" db="EMBL/GenBank/DDBJ databases">
        <title>Draft genome sequences of 29 type strains of Enterococci.</title>
        <authorList>
            <person name="Zhong Z."/>
            <person name="Sun Z."/>
            <person name="Liu W."/>
            <person name="Zhang W."/>
            <person name="Zhang H."/>
        </authorList>
    </citation>
    <scope>NUCLEOTIDE SEQUENCE [LARGE SCALE GENOMIC DNA]</scope>
    <source>
        <strain evidence="1 2">DSM 15687</strain>
    </source>
</reference>
<gene>
    <name evidence="1" type="ORF">RV14_GL001488</name>
</gene>
<organism evidence="1 2">
    <name type="scientific">Enterococcus ratti</name>
    <dbReference type="NCBI Taxonomy" id="150033"/>
    <lineage>
        <taxon>Bacteria</taxon>
        <taxon>Bacillati</taxon>
        <taxon>Bacillota</taxon>
        <taxon>Bacilli</taxon>
        <taxon>Lactobacillales</taxon>
        <taxon>Enterococcaceae</taxon>
        <taxon>Enterococcus</taxon>
    </lineage>
</organism>
<proteinExistence type="predicted"/>
<dbReference type="Proteomes" id="UP000182152">
    <property type="component" value="Unassembled WGS sequence"/>
</dbReference>
<keyword evidence="2" id="KW-1185">Reference proteome</keyword>
<evidence type="ECO:0008006" key="3">
    <source>
        <dbReference type="Google" id="ProtNLM"/>
    </source>
</evidence>
<dbReference type="AlphaFoldDB" id="A0A1L8WA03"/>
<accession>A0A1L8WA03</accession>
<comment type="caution">
    <text evidence="1">The sequence shown here is derived from an EMBL/GenBank/DDBJ whole genome shotgun (WGS) entry which is preliminary data.</text>
</comment>
<name>A0A1L8WA03_9ENTE</name>
<protein>
    <recommendedName>
        <fullName evidence="3">Phenylalanyl-tRNA synthetase subunit alpha</fullName>
    </recommendedName>
</protein>
<dbReference type="EMBL" id="JXLB01000030">
    <property type="protein sequence ID" value="OJG77854.1"/>
    <property type="molecule type" value="Genomic_DNA"/>
</dbReference>
<evidence type="ECO:0000313" key="2">
    <source>
        <dbReference type="Proteomes" id="UP000182152"/>
    </source>
</evidence>
<sequence>MGEEYIKKIYFIEETQNIEGSYVEVKTLFVYEDKEKAFLTFQNLSKKRTPFFGLILSEYKIKASESYFYQLLKRWAHLPADFYRTMTILNYQTLAEIKM</sequence>
<dbReference type="RefSeq" id="WP_071856255.1">
    <property type="nucleotide sequence ID" value="NZ_JXLB01000030.1"/>
</dbReference>